<dbReference type="InterPro" id="IPR011051">
    <property type="entry name" value="RmlC_Cupin_sf"/>
</dbReference>
<dbReference type="AlphaFoldDB" id="A0A653I4G7"/>
<keyword evidence="6 9" id="KW-0560">Oxidoreductase</keyword>
<feature type="binding site" evidence="9">
    <location>
        <position position="99"/>
    </location>
    <ligand>
        <name>Fe(2+)</name>
        <dbReference type="ChEBI" id="CHEBI:29033"/>
    </ligand>
</feature>
<evidence type="ECO:0000256" key="1">
    <source>
        <dbReference type="ARBA" id="ARBA00000428"/>
    </source>
</evidence>
<evidence type="ECO:0000256" key="7">
    <source>
        <dbReference type="ARBA" id="ARBA00023004"/>
    </source>
</evidence>
<feature type="site" description="May play a role in transmitting local conformational changes" evidence="9">
    <location>
        <position position="104"/>
    </location>
</feature>
<dbReference type="EC" id="1.13.11.53" evidence="9"/>
<feature type="site" description="Important to generate the dianion" evidence="9">
    <location>
        <position position="107"/>
    </location>
</feature>
<keyword evidence="4 9" id="KW-0479">Metal-binding</keyword>
<feature type="binding site" evidence="9">
    <location>
        <position position="105"/>
    </location>
    <ligand>
        <name>Ni(2+)</name>
        <dbReference type="ChEBI" id="CHEBI:49786"/>
    </ligand>
</feature>
<feature type="binding site" evidence="9">
    <location>
        <position position="101"/>
    </location>
    <ligand>
        <name>Ni(2+)</name>
        <dbReference type="ChEBI" id="CHEBI:49786"/>
    </ligand>
</feature>
<comment type="pathway">
    <text evidence="9">Amino-acid biosynthesis; L-methionine biosynthesis via salvage pathway; L-methionine from S-methyl-5-thio-alpha-D-ribose 1-phosphate: step 5/6.</text>
</comment>
<dbReference type="EMBL" id="CABWKQ010000005">
    <property type="protein sequence ID" value="VWX33716.1"/>
    <property type="molecule type" value="Genomic_DNA"/>
</dbReference>
<organism evidence="10 11">
    <name type="scientific">Exiguobacterium oxidotolerans</name>
    <dbReference type="NCBI Taxonomy" id="223958"/>
    <lineage>
        <taxon>Bacteria</taxon>
        <taxon>Bacillati</taxon>
        <taxon>Bacillota</taxon>
        <taxon>Bacilli</taxon>
        <taxon>Bacillales</taxon>
        <taxon>Bacillales Family XII. Incertae Sedis</taxon>
        <taxon>Exiguobacterium</taxon>
    </lineage>
</organism>
<dbReference type="EC" id="1.13.11.54" evidence="9"/>
<dbReference type="GO" id="GO:0019284">
    <property type="term" value="P:L-methionine salvage from S-adenosylmethionine"/>
    <property type="evidence" value="ECO:0007669"/>
    <property type="project" value="InterPro"/>
</dbReference>
<evidence type="ECO:0000256" key="2">
    <source>
        <dbReference type="ARBA" id="ARBA00022596"/>
    </source>
</evidence>
<evidence type="ECO:0000256" key="4">
    <source>
        <dbReference type="ARBA" id="ARBA00022723"/>
    </source>
</evidence>
<reference evidence="10 11" key="1">
    <citation type="submission" date="2019-10" db="EMBL/GenBank/DDBJ databases">
        <authorList>
            <person name="Karimi E."/>
        </authorList>
    </citation>
    <scope>NUCLEOTIDE SEQUENCE [LARGE SCALE GENOMIC DNA]</scope>
    <source>
        <strain evidence="10">Exiguobacterium sp. 9Y</strain>
    </source>
</reference>
<dbReference type="InterPro" id="IPR004313">
    <property type="entry name" value="ARD"/>
</dbReference>
<comment type="subunit">
    <text evidence="9">Monomer.</text>
</comment>
<dbReference type="GO" id="GO:0019509">
    <property type="term" value="P:L-methionine salvage from methylthioadenosine"/>
    <property type="evidence" value="ECO:0007669"/>
    <property type="project" value="UniProtKB-UniRule"/>
</dbReference>
<keyword evidence="5 9" id="KW-0223">Dioxygenase</keyword>
<dbReference type="PANTHER" id="PTHR23418">
    <property type="entry name" value="ACIREDUCTONE DIOXYGENASE"/>
    <property type="match status" value="1"/>
</dbReference>
<evidence type="ECO:0000256" key="3">
    <source>
        <dbReference type="ARBA" id="ARBA00022605"/>
    </source>
</evidence>
<dbReference type="HAMAP" id="MF_01682">
    <property type="entry name" value="Salvage_MtnD"/>
    <property type="match status" value="1"/>
</dbReference>
<feature type="site" description="May play a role in metal incorporation in vivo" evidence="9">
    <location>
        <position position="98"/>
    </location>
</feature>
<proteinExistence type="inferred from homology"/>
<keyword evidence="2 9" id="KW-0533">Nickel</keyword>
<gene>
    <name evidence="9 10" type="primary">mtnD</name>
    <name evidence="10" type="ORF">EXIGUO9Y_130017</name>
</gene>
<comment type="similarity">
    <text evidence="9">Belongs to the acireductone dioxygenase (ARD) family.</text>
</comment>
<dbReference type="Pfam" id="PF03079">
    <property type="entry name" value="ARD"/>
    <property type="match status" value="1"/>
</dbReference>
<protein>
    <recommendedName>
        <fullName evidence="9">Acireductone dioxygenase</fullName>
    </recommendedName>
    <alternativeName>
        <fullName evidence="9">1,2-dihydroxy-3-keto-5-methylthiopentene dioxygenase</fullName>
        <shortName evidence="9">DHK-MTPene dioxygenase</shortName>
    </alternativeName>
    <alternativeName>
        <fullName evidence="9">Acireductone dioxygenase (Fe(2+)-requiring)</fullName>
        <shortName evidence="9">ARD'</shortName>
        <shortName evidence="9">Fe-ARD</shortName>
        <ecNumber evidence="9">1.13.11.54</ecNumber>
    </alternativeName>
    <alternativeName>
        <fullName evidence="9">Acireductone dioxygenase (Ni(2+)-requiring)</fullName>
        <shortName evidence="9">ARD</shortName>
        <shortName evidence="9">Ni-ARD</shortName>
        <ecNumber evidence="9">1.13.11.53</ecNumber>
    </alternativeName>
</protein>
<dbReference type="PANTHER" id="PTHR23418:SF0">
    <property type="entry name" value="ACIREDUCTONE DIOXYGENASE"/>
    <property type="match status" value="1"/>
</dbReference>
<comment type="catalytic activity">
    <reaction evidence="1 9">
        <text>1,2-dihydroxy-5-(methylsulfanyl)pent-1-en-3-one + O2 = 4-methylsulfanyl-2-oxobutanoate + formate + 2 H(+)</text>
        <dbReference type="Rhea" id="RHEA:24504"/>
        <dbReference type="ChEBI" id="CHEBI:15378"/>
        <dbReference type="ChEBI" id="CHEBI:15379"/>
        <dbReference type="ChEBI" id="CHEBI:15740"/>
        <dbReference type="ChEBI" id="CHEBI:16723"/>
        <dbReference type="ChEBI" id="CHEBI:49252"/>
        <dbReference type="EC" id="1.13.11.54"/>
    </reaction>
</comment>
<comment type="catalytic activity">
    <reaction evidence="9">
        <text>1,2-dihydroxy-5-(methylsulfanyl)pent-1-en-3-one + O2 = 3-(methylsulfanyl)propanoate + CO + formate + 2 H(+)</text>
        <dbReference type="Rhea" id="RHEA:14161"/>
        <dbReference type="ChEBI" id="CHEBI:15378"/>
        <dbReference type="ChEBI" id="CHEBI:15379"/>
        <dbReference type="ChEBI" id="CHEBI:15740"/>
        <dbReference type="ChEBI" id="CHEBI:17245"/>
        <dbReference type="ChEBI" id="CHEBI:49016"/>
        <dbReference type="ChEBI" id="CHEBI:49252"/>
        <dbReference type="EC" id="1.13.11.53"/>
    </reaction>
</comment>
<dbReference type="GO" id="GO:0016151">
    <property type="term" value="F:nickel cation binding"/>
    <property type="evidence" value="ECO:0007669"/>
    <property type="project" value="UniProtKB-UniRule"/>
</dbReference>
<name>A0A653I4G7_9BACL</name>
<dbReference type="UniPathway" id="UPA00904">
    <property type="reaction ID" value="UER00878"/>
</dbReference>
<evidence type="ECO:0000256" key="9">
    <source>
        <dbReference type="HAMAP-Rule" id="MF_01682"/>
    </source>
</evidence>
<keyword evidence="8 9" id="KW-0486">Methionine biosynthesis</keyword>
<dbReference type="GO" id="GO:0010308">
    <property type="term" value="F:acireductone dioxygenase (Ni2+-requiring) activity"/>
    <property type="evidence" value="ECO:0007669"/>
    <property type="project" value="UniProtKB-UniRule"/>
</dbReference>
<dbReference type="GO" id="GO:0005506">
    <property type="term" value="F:iron ion binding"/>
    <property type="evidence" value="ECO:0007669"/>
    <property type="project" value="UniProtKB-UniRule"/>
</dbReference>
<dbReference type="GO" id="GO:0010309">
    <property type="term" value="F:acireductone dioxygenase [iron(II)-requiring] activity"/>
    <property type="evidence" value="ECO:0007669"/>
    <property type="project" value="UniProtKB-UniRule"/>
</dbReference>
<feature type="binding site" evidence="9">
    <location>
        <position position="101"/>
    </location>
    <ligand>
        <name>Fe(2+)</name>
        <dbReference type="ChEBI" id="CHEBI:29033"/>
    </ligand>
</feature>
<evidence type="ECO:0000256" key="6">
    <source>
        <dbReference type="ARBA" id="ARBA00023002"/>
    </source>
</evidence>
<dbReference type="Proteomes" id="UP000439752">
    <property type="component" value="Unassembled WGS sequence"/>
</dbReference>
<dbReference type="CDD" id="cd02232">
    <property type="entry name" value="cupin_ARD"/>
    <property type="match status" value="1"/>
</dbReference>
<evidence type="ECO:0000256" key="5">
    <source>
        <dbReference type="ARBA" id="ARBA00022964"/>
    </source>
</evidence>
<feature type="binding site" evidence="9">
    <location>
        <position position="144"/>
    </location>
    <ligand>
        <name>Fe(2+)</name>
        <dbReference type="ChEBI" id="CHEBI:29033"/>
    </ligand>
</feature>
<accession>A0A653I4G7</accession>
<feature type="binding site" evidence="9">
    <location>
        <position position="99"/>
    </location>
    <ligand>
        <name>Ni(2+)</name>
        <dbReference type="ChEBI" id="CHEBI:49786"/>
    </ligand>
</feature>
<dbReference type="SUPFAM" id="SSF51182">
    <property type="entry name" value="RmlC-like cupins"/>
    <property type="match status" value="1"/>
</dbReference>
<comment type="cofactor">
    <cofactor evidence="9">
        <name>Fe(2+)</name>
        <dbReference type="ChEBI" id="CHEBI:29033"/>
    </cofactor>
    <text evidence="9">Binds 1 Fe(2+) cation per monomer.</text>
</comment>
<keyword evidence="11" id="KW-1185">Reference proteome</keyword>
<dbReference type="RefSeq" id="WP_159172796.1">
    <property type="nucleotide sequence ID" value="NZ_LR732308.1"/>
</dbReference>
<comment type="function">
    <text evidence="9">Catalyzes 2 different reactions between oxygene and the acireductone 1,2-dihydroxy-3-keto-5-methylthiopentene (DHK-MTPene) depending upon the metal bound in the active site. Fe-containing acireductone dioxygenase (Fe-ARD) produces formate and 2-keto-4-methylthiobutyrate (KMTB), the alpha-ketoacid precursor of methionine in the methionine recycle pathway. Ni-containing acireductone dioxygenase (Ni-ARD) produces methylthiopropionate, carbon monoxide and formate, and does not lie on the methionine recycle pathway.</text>
</comment>
<evidence type="ECO:0000256" key="8">
    <source>
        <dbReference type="ARBA" id="ARBA00023167"/>
    </source>
</evidence>
<comment type="cofactor">
    <cofactor evidence="9">
        <name>Ni(2+)</name>
        <dbReference type="ChEBI" id="CHEBI:49786"/>
    </cofactor>
    <text evidence="9">Binds 1 nickel ion per monomer.</text>
</comment>
<keyword evidence="7 9" id="KW-0408">Iron</keyword>
<sequence>MATVLFQQTNERYTDQNEVSSFLASRGVLYEQWDVSKLPSDLVENFTLTDDDKQTILTTFADEIKDVSERRGYQTADIIALSDTTPNLDELLVNFQKEHHHTDDEVRFIVSGHGVFAIKDDEVGYYNIELNPGDLISVPVNTRHYFTLQEDHKVVAIRIFVTTDGWVPIYERDALSSAN</sequence>
<evidence type="ECO:0000313" key="11">
    <source>
        <dbReference type="Proteomes" id="UP000439752"/>
    </source>
</evidence>
<evidence type="ECO:0000313" key="10">
    <source>
        <dbReference type="EMBL" id="VWX33716.1"/>
    </source>
</evidence>
<feature type="binding site" evidence="9">
    <location>
        <position position="144"/>
    </location>
    <ligand>
        <name>Ni(2+)</name>
        <dbReference type="ChEBI" id="CHEBI:49786"/>
    </ligand>
</feature>
<dbReference type="Gene3D" id="2.60.120.10">
    <property type="entry name" value="Jelly Rolls"/>
    <property type="match status" value="1"/>
</dbReference>
<dbReference type="InterPro" id="IPR014710">
    <property type="entry name" value="RmlC-like_jellyroll"/>
</dbReference>
<keyword evidence="3 9" id="KW-0028">Amino-acid biosynthesis</keyword>
<feature type="binding site" evidence="9">
    <location>
        <position position="105"/>
    </location>
    <ligand>
        <name>Fe(2+)</name>
        <dbReference type="ChEBI" id="CHEBI:29033"/>
    </ligand>
</feature>
<dbReference type="InterPro" id="IPR023956">
    <property type="entry name" value="ARD_bac"/>
</dbReference>